<evidence type="ECO:0000313" key="5">
    <source>
        <dbReference type="EMBL" id="MBC5734930.1"/>
    </source>
</evidence>
<dbReference type="CDD" id="cd07377">
    <property type="entry name" value="WHTH_GntR"/>
    <property type="match status" value="1"/>
</dbReference>
<name>A0A8J6MAZ5_9FIRM</name>
<dbReference type="SMART" id="SM00895">
    <property type="entry name" value="FCD"/>
    <property type="match status" value="1"/>
</dbReference>
<dbReference type="Pfam" id="PF07729">
    <property type="entry name" value="FCD"/>
    <property type="match status" value="1"/>
</dbReference>
<keyword evidence="2" id="KW-0238">DNA-binding</keyword>
<keyword evidence="1" id="KW-0805">Transcription regulation</keyword>
<dbReference type="InterPro" id="IPR008920">
    <property type="entry name" value="TF_FadR/GntR_C"/>
</dbReference>
<dbReference type="PANTHER" id="PTHR43537">
    <property type="entry name" value="TRANSCRIPTIONAL REGULATOR, GNTR FAMILY"/>
    <property type="match status" value="1"/>
</dbReference>
<dbReference type="AlphaFoldDB" id="A0A8J6MAZ5"/>
<evidence type="ECO:0000256" key="2">
    <source>
        <dbReference type="ARBA" id="ARBA00023125"/>
    </source>
</evidence>
<dbReference type="Gene3D" id="1.20.120.530">
    <property type="entry name" value="GntR ligand-binding domain-like"/>
    <property type="match status" value="1"/>
</dbReference>
<dbReference type="InterPro" id="IPR036390">
    <property type="entry name" value="WH_DNA-bd_sf"/>
</dbReference>
<accession>A0A8J6MAZ5</accession>
<protein>
    <submittedName>
        <fullName evidence="5">GntR family transcriptional regulator</fullName>
    </submittedName>
</protein>
<proteinExistence type="predicted"/>
<dbReference type="Gene3D" id="1.10.10.10">
    <property type="entry name" value="Winged helix-like DNA-binding domain superfamily/Winged helix DNA-binding domain"/>
    <property type="match status" value="1"/>
</dbReference>
<dbReference type="SUPFAM" id="SSF46785">
    <property type="entry name" value="Winged helix' DNA-binding domain"/>
    <property type="match status" value="1"/>
</dbReference>
<keyword evidence="6" id="KW-1185">Reference proteome</keyword>
<dbReference type="InterPro" id="IPR000524">
    <property type="entry name" value="Tscrpt_reg_HTH_GntR"/>
</dbReference>
<organism evidence="5 6">
    <name type="scientific">Lawsonibacter hominis</name>
    <dbReference type="NCBI Taxonomy" id="2763053"/>
    <lineage>
        <taxon>Bacteria</taxon>
        <taxon>Bacillati</taxon>
        <taxon>Bacillota</taxon>
        <taxon>Clostridia</taxon>
        <taxon>Eubacteriales</taxon>
        <taxon>Oscillospiraceae</taxon>
        <taxon>Lawsonibacter</taxon>
    </lineage>
</organism>
<comment type="caution">
    <text evidence="5">The sequence shown here is derived from an EMBL/GenBank/DDBJ whole genome shotgun (WGS) entry which is preliminary data.</text>
</comment>
<dbReference type="RefSeq" id="WP_186908750.1">
    <property type="nucleotide sequence ID" value="NZ_JACOPP010000029.1"/>
</dbReference>
<evidence type="ECO:0000256" key="1">
    <source>
        <dbReference type="ARBA" id="ARBA00023015"/>
    </source>
</evidence>
<dbReference type="Proteomes" id="UP000661435">
    <property type="component" value="Unassembled WGS sequence"/>
</dbReference>
<evidence type="ECO:0000256" key="3">
    <source>
        <dbReference type="ARBA" id="ARBA00023163"/>
    </source>
</evidence>
<dbReference type="PANTHER" id="PTHR43537:SF24">
    <property type="entry name" value="GLUCONATE OPERON TRANSCRIPTIONAL REPRESSOR"/>
    <property type="match status" value="1"/>
</dbReference>
<dbReference type="SMART" id="SM00345">
    <property type="entry name" value="HTH_GNTR"/>
    <property type="match status" value="1"/>
</dbReference>
<reference evidence="5" key="1">
    <citation type="submission" date="2020-08" db="EMBL/GenBank/DDBJ databases">
        <title>Genome public.</title>
        <authorList>
            <person name="Liu C."/>
            <person name="Sun Q."/>
        </authorList>
    </citation>
    <scope>NUCLEOTIDE SEQUENCE</scope>
    <source>
        <strain evidence="5">NSJ-51</strain>
    </source>
</reference>
<evidence type="ECO:0000259" key="4">
    <source>
        <dbReference type="PROSITE" id="PS50949"/>
    </source>
</evidence>
<dbReference type="InterPro" id="IPR036388">
    <property type="entry name" value="WH-like_DNA-bd_sf"/>
</dbReference>
<dbReference type="PROSITE" id="PS50949">
    <property type="entry name" value="HTH_GNTR"/>
    <property type="match status" value="1"/>
</dbReference>
<dbReference type="Pfam" id="PF00392">
    <property type="entry name" value="GntR"/>
    <property type="match status" value="1"/>
</dbReference>
<dbReference type="GO" id="GO:0003677">
    <property type="term" value="F:DNA binding"/>
    <property type="evidence" value="ECO:0007669"/>
    <property type="project" value="UniProtKB-KW"/>
</dbReference>
<sequence length="228" mass="25947">MDMQIQALRTQMVEKKQASDTLYYTVREAIATGLLPMGTRLREEDLAEAFDVSRTPVREAMKKLEIERLVETSSTSGSIVRLLTVDECLDTLEVLELLRASACSMLLGRIPRALLMVLEQNTRRGTKLTDAAQQYENNIEFHELLVRATGNSVLAKLSEQLSFTERMINNTVLPVRYAADYAEHHRMLMKAIVDNDQEAVQRELEHSRQKVEEYMRRIVGAFLDAGGE</sequence>
<gene>
    <name evidence="5" type="ORF">H8S57_14520</name>
</gene>
<dbReference type="SUPFAM" id="SSF48008">
    <property type="entry name" value="GntR ligand-binding domain-like"/>
    <property type="match status" value="1"/>
</dbReference>
<feature type="domain" description="HTH gntR-type" evidence="4">
    <location>
        <begin position="16"/>
        <end position="83"/>
    </location>
</feature>
<evidence type="ECO:0000313" key="6">
    <source>
        <dbReference type="Proteomes" id="UP000661435"/>
    </source>
</evidence>
<dbReference type="GO" id="GO:0003700">
    <property type="term" value="F:DNA-binding transcription factor activity"/>
    <property type="evidence" value="ECO:0007669"/>
    <property type="project" value="InterPro"/>
</dbReference>
<dbReference type="EMBL" id="JACOPP010000029">
    <property type="protein sequence ID" value="MBC5734930.1"/>
    <property type="molecule type" value="Genomic_DNA"/>
</dbReference>
<keyword evidence="3" id="KW-0804">Transcription</keyword>
<dbReference type="InterPro" id="IPR011711">
    <property type="entry name" value="GntR_C"/>
</dbReference>